<protein>
    <submittedName>
        <fullName evidence="1">Uncharacterized protein</fullName>
    </submittedName>
</protein>
<dbReference type="EMBL" id="BGPR01004470">
    <property type="protein sequence ID" value="GBM99986.1"/>
    <property type="molecule type" value="Genomic_DNA"/>
</dbReference>
<dbReference type="AlphaFoldDB" id="A0A4Y2KEJ6"/>
<sequence>MISNAKEKKSQVITVTALSDLATQTLSYSPVLTVTPLSTALSSPSIPLALSTKLSSRSSPAGRDITWNHRKKSGSQPLIQISRKFRHLRDRSLSPRSGVQAWLLPVIPYLPL</sequence>
<evidence type="ECO:0000313" key="1">
    <source>
        <dbReference type="EMBL" id="GBM99986.1"/>
    </source>
</evidence>
<evidence type="ECO:0000313" key="2">
    <source>
        <dbReference type="Proteomes" id="UP000499080"/>
    </source>
</evidence>
<gene>
    <name evidence="1" type="ORF">AVEN_14182_1</name>
</gene>
<comment type="caution">
    <text evidence="1">The sequence shown here is derived from an EMBL/GenBank/DDBJ whole genome shotgun (WGS) entry which is preliminary data.</text>
</comment>
<reference evidence="1 2" key="1">
    <citation type="journal article" date="2019" name="Sci. Rep.">
        <title>Orb-weaving spider Araneus ventricosus genome elucidates the spidroin gene catalogue.</title>
        <authorList>
            <person name="Kono N."/>
            <person name="Nakamura H."/>
            <person name="Ohtoshi R."/>
            <person name="Moran D.A.P."/>
            <person name="Shinohara A."/>
            <person name="Yoshida Y."/>
            <person name="Fujiwara M."/>
            <person name="Mori M."/>
            <person name="Tomita M."/>
            <person name="Arakawa K."/>
        </authorList>
    </citation>
    <scope>NUCLEOTIDE SEQUENCE [LARGE SCALE GENOMIC DNA]</scope>
</reference>
<accession>A0A4Y2KEJ6</accession>
<proteinExistence type="predicted"/>
<name>A0A4Y2KEJ6_ARAVE</name>
<keyword evidence="2" id="KW-1185">Reference proteome</keyword>
<dbReference type="Proteomes" id="UP000499080">
    <property type="component" value="Unassembled WGS sequence"/>
</dbReference>
<organism evidence="1 2">
    <name type="scientific">Araneus ventricosus</name>
    <name type="common">Orbweaver spider</name>
    <name type="synonym">Epeira ventricosa</name>
    <dbReference type="NCBI Taxonomy" id="182803"/>
    <lineage>
        <taxon>Eukaryota</taxon>
        <taxon>Metazoa</taxon>
        <taxon>Ecdysozoa</taxon>
        <taxon>Arthropoda</taxon>
        <taxon>Chelicerata</taxon>
        <taxon>Arachnida</taxon>
        <taxon>Araneae</taxon>
        <taxon>Araneomorphae</taxon>
        <taxon>Entelegynae</taxon>
        <taxon>Araneoidea</taxon>
        <taxon>Araneidae</taxon>
        <taxon>Araneus</taxon>
    </lineage>
</organism>